<keyword evidence="4" id="KW-1185">Reference proteome</keyword>
<dbReference type="SUPFAM" id="SSF52038">
    <property type="entry name" value="Barstar-related"/>
    <property type="match status" value="1"/>
</dbReference>
<dbReference type="EMBL" id="JBFAUK010000008">
    <property type="protein sequence ID" value="MEV5507313.1"/>
    <property type="molecule type" value="Genomic_DNA"/>
</dbReference>
<dbReference type="Proteomes" id="UP001552594">
    <property type="component" value="Unassembled WGS sequence"/>
</dbReference>
<dbReference type="InterPro" id="IPR035905">
    <property type="entry name" value="Barstar-like_sf"/>
</dbReference>
<evidence type="ECO:0000313" key="3">
    <source>
        <dbReference type="EMBL" id="MEV5507313.1"/>
    </source>
</evidence>
<dbReference type="CDD" id="cd05141">
    <property type="entry name" value="Barstar_evA4336-like"/>
    <property type="match status" value="1"/>
</dbReference>
<organism evidence="3 4">
    <name type="scientific">Streptomyces orinoci</name>
    <name type="common">Streptoverticillium orinoci</name>
    <dbReference type="NCBI Taxonomy" id="67339"/>
    <lineage>
        <taxon>Bacteria</taxon>
        <taxon>Bacillati</taxon>
        <taxon>Actinomycetota</taxon>
        <taxon>Actinomycetes</taxon>
        <taxon>Kitasatosporales</taxon>
        <taxon>Streptomycetaceae</taxon>
        <taxon>Streptomyces</taxon>
    </lineage>
</organism>
<accession>A0ABV3JWP3</accession>
<protein>
    <submittedName>
        <fullName evidence="3">Barstar family protein</fullName>
    </submittedName>
</protein>
<proteinExistence type="inferred from homology"/>
<dbReference type="Gene3D" id="3.30.370.10">
    <property type="entry name" value="Barstar-like"/>
    <property type="match status" value="1"/>
</dbReference>
<dbReference type="RefSeq" id="WP_109278329.1">
    <property type="nucleotide sequence ID" value="NZ_JBFAUK010000008.1"/>
</dbReference>
<feature type="domain" description="Barstar (barnase inhibitor)" evidence="2">
    <location>
        <begin position="44"/>
        <end position="142"/>
    </location>
</feature>
<comment type="similarity">
    <text evidence="1">Belongs to the barstar family.</text>
</comment>
<comment type="caution">
    <text evidence="3">The sequence shown here is derived from an EMBL/GenBank/DDBJ whole genome shotgun (WGS) entry which is preliminary data.</text>
</comment>
<evidence type="ECO:0000259" key="2">
    <source>
        <dbReference type="Pfam" id="PF01337"/>
    </source>
</evidence>
<evidence type="ECO:0000313" key="4">
    <source>
        <dbReference type="Proteomes" id="UP001552594"/>
    </source>
</evidence>
<dbReference type="Pfam" id="PF01337">
    <property type="entry name" value="Barstar"/>
    <property type="match status" value="1"/>
</dbReference>
<evidence type="ECO:0000256" key="1">
    <source>
        <dbReference type="ARBA" id="ARBA00006845"/>
    </source>
</evidence>
<gene>
    <name evidence="3" type="ORF">AB0L16_12655</name>
</gene>
<name>A0ABV3JWP3_STRON</name>
<sequence>MTGQLPDAGITGLLDGTVPPGIYRLPVTESAARTLTLAAEAGWRAARLRLDGVGDKAAFLDKCAADLGFPGWFGHNWDALADCLMDFSWWRKDGEPSGYLLLAEDWDTFRKSAPEDARMAETIFRDAIDFWAGRETPLAVLLV</sequence>
<dbReference type="InterPro" id="IPR000468">
    <property type="entry name" value="Barstar"/>
</dbReference>
<reference evidence="3 4" key="1">
    <citation type="submission" date="2024-06" db="EMBL/GenBank/DDBJ databases">
        <title>The Natural Products Discovery Center: Release of the First 8490 Sequenced Strains for Exploring Actinobacteria Biosynthetic Diversity.</title>
        <authorList>
            <person name="Kalkreuter E."/>
            <person name="Kautsar S.A."/>
            <person name="Yang D."/>
            <person name="Bader C.D."/>
            <person name="Teijaro C.N."/>
            <person name="Fluegel L."/>
            <person name="Davis C.M."/>
            <person name="Simpson J.R."/>
            <person name="Lauterbach L."/>
            <person name="Steele A.D."/>
            <person name="Gui C."/>
            <person name="Meng S."/>
            <person name="Li G."/>
            <person name="Viehrig K."/>
            <person name="Ye F."/>
            <person name="Su P."/>
            <person name="Kiefer A.F."/>
            <person name="Nichols A."/>
            <person name="Cepeda A.J."/>
            <person name="Yan W."/>
            <person name="Fan B."/>
            <person name="Jiang Y."/>
            <person name="Adhikari A."/>
            <person name="Zheng C.-J."/>
            <person name="Schuster L."/>
            <person name="Cowan T.M."/>
            <person name="Smanski M.J."/>
            <person name="Chevrette M.G."/>
            <person name="De Carvalho L.P.S."/>
            <person name="Shen B."/>
        </authorList>
    </citation>
    <scope>NUCLEOTIDE SEQUENCE [LARGE SCALE GENOMIC DNA]</scope>
    <source>
        <strain evidence="3 4">NPDC052347</strain>
    </source>
</reference>